<comment type="caution">
    <text evidence="2">The sequence shown here is derived from an EMBL/GenBank/DDBJ whole genome shotgun (WGS) entry which is preliminary data.</text>
</comment>
<dbReference type="Proteomes" id="UP000777438">
    <property type="component" value="Unassembled WGS sequence"/>
</dbReference>
<proteinExistence type="predicted"/>
<dbReference type="EMBL" id="JAGPYM010000004">
    <property type="protein sequence ID" value="KAH6895527.1"/>
    <property type="molecule type" value="Genomic_DNA"/>
</dbReference>
<name>A0A9P8WEF7_9HYPO</name>
<feature type="region of interest" description="Disordered" evidence="1">
    <location>
        <begin position="422"/>
        <end position="442"/>
    </location>
</feature>
<accession>A0A9P8WEF7</accession>
<feature type="region of interest" description="Disordered" evidence="1">
    <location>
        <begin position="335"/>
        <end position="362"/>
    </location>
</feature>
<gene>
    <name evidence="2" type="ORF">B0T10DRAFT_455777</name>
</gene>
<evidence type="ECO:0000313" key="2">
    <source>
        <dbReference type="EMBL" id="KAH6895527.1"/>
    </source>
</evidence>
<keyword evidence="3" id="KW-1185">Reference proteome</keyword>
<protein>
    <submittedName>
        <fullName evidence="2">Uncharacterized protein</fullName>
    </submittedName>
</protein>
<evidence type="ECO:0000256" key="1">
    <source>
        <dbReference type="SAM" id="MobiDB-lite"/>
    </source>
</evidence>
<sequence length="442" mass="47597">MWFEGQRWTGPDLSDACGRLVVSEDTFSLVRRLCNCSQLLPTPAGVIIHGPTTGTELRYNSSTLQFTRIAARRQNSRLPKGEDSSRPDVLSQSEALERWHPLGPAAGLSTVSHWTVDQLLSMLPQHDAKLPSSTHKNDVERCMVLTASNHASSPFVSSRPYDGFPLTRCAGGCPFYLGLSVPNLLAPTLVSGLGLCRLRLMGGAGQAAKDSSQWILISDINSICFPSISNWALNLRFMPALVIRLGPRQILALISTKFDGSCLSKYPLSARCTGKKSFAQDLLPFLSGGCCEVALLLSTATTTALSFKPPAPASAPALASPPPLLRCSSLVAPASSSSTSTPSTPSNSIKLHTPPRSSSSTIPILASYSPYPQCSPRRSYTRLKSPLPLSIRPYLTTTRKQRQKPTDASACGSHHDLVAKYAPQTKSLRPQTYAHAQKSANK</sequence>
<dbReference type="AlphaFoldDB" id="A0A9P8WEF7"/>
<feature type="compositionally biased region" description="Low complexity" evidence="1">
    <location>
        <begin position="335"/>
        <end position="348"/>
    </location>
</feature>
<feature type="region of interest" description="Disordered" evidence="1">
    <location>
        <begin position="395"/>
        <end position="414"/>
    </location>
</feature>
<evidence type="ECO:0000313" key="3">
    <source>
        <dbReference type="Proteomes" id="UP000777438"/>
    </source>
</evidence>
<feature type="region of interest" description="Disordered" evidence="1">
    <location>
        <begin position="73"/>
        <end position="92"/>
    </location>
</feature>
<organism evidence="2 3">
    <name type="scientific">Thelonectria olida</name>
    <dbReference type="NCBI Taxonomy" id="1576542"/>
    <lineage>
        <taxon>Eukaryota</taxon>
        <taxon>Fungi</taxon>
        <taxon>Dikarya</taxon>
        <taxon>Ascomycota</taxon>
        <taxon>Pezizomycotina</taxon>
        <taxon>Sordariomycetes</taxon>
        <taxon>Hypocreomycetidae</taxon>
        <taxon>Hypocreales</taxon>
        <taxon>Nectriaceae</taxon>
        <taxon>Thelonectria</taxon>
    </lineage>
</organism>
<reference evidence="2 3" key="1">
    <citation type="journal article" date="2021" name="Nat. Commun.">
        <title>Genetic determinants of endophytism in the Arabidopsis root mycobiome.</title>
        <authorList>
            <person name="Mesny F."/>
            <person name="Miyauchi S."/>
            <person name="Thiergart T."/>
            <person name="Pickel B."/>
            <person name="Atanasova L."/>
            <person name="Karlsson M."/>
            <person name="Huettel B."/>
            <person name="Barry K.W."/>
            <person name="Haridas S."/>
            <person name="Chen C."/>
            <person name="Bauer D."/>
            <person name="Andreopoulos W."/>
            <person name="Pangilinan J."/>
            <person name="LaButti K."/>
            <person name="Riley R."/>
            <person name="Lipzen A."/>
            <person name="Clum A."/>
            <person name="Drula E."/>
            <person name="Henrissat B."/>
            <person name="Kohler A."/>
            <person name="Grigoriev I.V."/>
            <person name="Martin F.M."/>
            <person name="Hacquard S."/>
        </authorList>
    </citation>
    <scope>NUCLEOTIDE SEQUENCE [LARGE SCALE GENOMIC DNA]</scope>
    <source>
        <strain evidence="2 3">MPI-CAGE-CH-0241</strain>
    </source>
</reference>